<name>A0A0R2D4U9_9LACO</name>
<sequence>MSQEKKTLSSEKIKKIELNLLIEFGNFCRKYNLYYTLAGGTLLGAIRHQGFIPWDDDIDVIMPRKSYNLFIEMWDKNKESSNSLKLLYPGKEEYSYPFAKLCDRKTIAKMTDGTTKHGIWIDIFPLDNIPDKNSINKLFKKARILRAVAISMNTDFKHVKIDYKLIPKLGLKIFSLAIGKKNVLHLIEKNAESFNKNKESHYIGGVVWGYGIGEIMKKSDYLKPVKVAFEGHEFVAPSCWKSYLSGLYGDYMKLPPVKDRKNHSIKAWKLD</sequence>
<dbReference type="Pfam" id="PF04991">
    <property type="entry name" value="LicD"/>
    <property type="match status" value="1"/>
</dbReference>
<evidence type="ECO:0000313" key="3">
    <source>
        <dbReference type="Proteomes" id="UP000051015"/>
    </source>
</evidence>
<dbReference type="GO" id="GO:0016740">
    <property type="term" value="F:transferase activity"/>
    <property type="evidence" value="ECO:0007669"/>
    <property type="project" value="UniProtKB-KW"/>
</dbReference>
<reference evidence="2 3" key="1">
    <citation type="journal article" date="2015" name="Genome Announc.">
        <title>Expanding the biotechnology potential of lactobacilli through comparative genomics of 213 strains and associated genera.</title>
        <authorList>
            <person name="Sun Z."/>
            <person name="Harris H.M."/>
            <person name="McCann A."/>
            <person name="Guo C."/>
            <person name="Argimon S."/>
            <person name="Zhang W."/>
            <person name="Yang X."/>
            <person name="Jeffery I.B."/>
            <person name="Cooney J.C."/>
            <person name="Kagawa T.F."/>
            <person name="Liu W."/>
            <person name="Song Y."/>
            <person name="Salvetti E."/>
            <person name="Wrobel A."/>
            <person name="Rasinkangas P."/>
            <person name="Parkhill J."/>
            <person name="Rea M.C."/>
            <person name="O'Sullivan O."/>
            <person name="Ritari J."/>
            <person name="Douillard F.P."/>
            <person name="Paul Ross R."/>
            <person name="Yang R."/>
            <person name="Briner A.E."/>
            <person name="Felis G.E."/>
            <person name="de Vos W.M."/>
            <person name="Barrangou R."/>
            <person name="Klaenhammer T.R."/>
            <person name="Caufield P.W."/>
            <person name="Cui Y."/>
            <person name="Zhang H."/>
            <person name="O'Toole P.W."/>
        </authorList>
    </citation>
    <scope>NUCLEOTIDE SEQUENCE [LARGE SCALE GENOMIC DNA]</scope>
    <source>
        <strain evidence="2 3">DSM 21051</strain>
    </source>
</reference>
<keyword evidence="3" id="KW-1185">Reference proteome</keyword>
<dbReference type="InterPro" id="IPR052942">
    <property type="entry name" value="LPS_cholinephosphotransferase"/>
</dbReference>
<gene>
    <name evidence="2" type="ORF">FC19_GL000143</name>
</gene>
<keyword evidence="2" id="KW-0808">Transferase</keyword>
<evidence type="ECO:0000313" key="2">
    <source>
        <dbReference type="EMBL" id="KRM94883.1"/>
    </source>
</evidence>
<dbReference type="GO" id="GO:0009100">
    <property type="term" value="P:glycoprotein metabolic process"/>
    <property type="evidence" value="ECO:0007669"/>
    <property type="project" value="UniProtKB-ARBA"/>
</dbReference>
<protein>
    <submittedName>
        <fullName evidence="2">Lipopolysaccharide cholinephosphotransferase</fullName>
    </submittedName>
</protein>
<feature type="domain" description="LicD/FKTN/FKRP nucleotidyltransferase" evidence="1">
    <location>
        <begin position="28"/>
        <end position="249"/>
    </location>
</feature>
<dbReference type="EMBL" id="AYZD01000035">
    <property type="protein sequence ID" value="KRM94883.1"/>
    <property type="molecule type" value="Genomic_DNA"/>
</dbReference>
<comment type="caution">
    <text evidence="2">The sequence shown here is derived from an EMBL/GenBank/DDBJ whole genome shotgun (WGS) entry which is preliminary data.</text>
</comment>
<dbReference type="PANTHER" id="PTHR43404">
    <property type="entry name" value="LIPOPOLYSACCHARIDE CHOLINEPHOSPHOTRANSFERASE LICD"/>
    <property type="match status" value="1"/>
</dbReference>
<dbReference type="OrthoDB" id="9786100at2"/>
<dbReference type="PANTHER" id="PTHR43404:SF2">
    <property type="entry name" value="LIPOPOLYSACCHARIDE CHOLINEPHOSPHOTRANSFERASE LICD"/>
    <property type="match status" value="1"/>
</dbReference>
<organism evidence="2 3">
    <name type="scientific">Liquorilactobacillus aquaticus DSM 21051</name>
    <dbReference type="NCBI Taxonomy" id="1423725"/>
    <lineage>
        <taxon>Bacteria</taxon>
        <taxon>Bacillati</taxon>
        <taxon>Bacillota</taxon>
        <taxon>Bacilli</taxon>
        <taxon>Lactobacillales</taxon>
        <taxon>Lactobacillaceae</taxon>
        <taxon>Liquorilactobacillus</taxon>
    </lineage>
</organism>
<accession>A0A0R2D4U9</accession>
<dbReference type="STRING" id="1423725.FC19_GL000143"/>
<dbReference type="Proteomes" id="UP000051015">
    <property type="component" value="Unassembled WGS sequence"/>
</dbReference>
<dbReference type="AlphaFoldDB" id="A0A0R2D4U9"/>
<dbReference type="PATRIC" id="fig|1423725.3.peg.146"/>
<dbReference type="InterPro" id="IPR007074">
    <property type="entry name" value="LicD/FKTN/FKRP_NTP_transf"/>
</dbReference>
<proteinExistence type="predicted"/>
<dbReference type="RefSeq" id="WP_057877017.1">
    <property type="nucleotide sequence ID" value="NZ_AYZD01000035.1"/>
</dbReference>
<evidence type="ECO:0000259" key="1">
    <source>
        <dbReference type="Pfam" id="PF04991"/>
    </source>
</evidence>